<dbReference type="Gene3D" id="2.40.30.90">
    <property type="entry name" value="Bacterial fluorinating enzyme like"/>
    <property type="match status" value="1"/>
</dbReference>
<evidence type="ECO:0000313" key="5">
    <source>
        <dbReference type="EMBL" id="UOQ44517.1"/>
    </source>
</evidence>
<keyword evidence="1" id="KW-0949">S-adenosyl-L-methionine</keyword>
<feature type="domain" description="S-adenosyl-l-methionine hydroxide adenosyltransferase C-terminal" evidence="4">
    <location>
        <begin position="180"/>
        <end position="273"/>
    </location>
</feature>
<evidence type="ECO:0000259" key="3">
    <source>
        <dbReference type="Pfam" id="PF01887"/>
    </source>
</evidence>
<dbReference type="InterPro" id="IPR023228">
    <property type="entry name" value="SAM_OH_AdoTrfase_N_sf"/>
</dbReference>
<proteinExistence type="inferred from homology"/>
<dbReference type="InterPro" id="IPR002747">
    <property type="entry name" value="SAM_OH_AdoTrfase"/>
</dbReference>
<dbReference type="EMBL" id="CP095073">
    <property type="protein sequence ID" value="UOQ44517.1"/>
    <property type="molecule type" value="Genomic_DNA"/>
</dbReference>
<evidence type="ECO:0000259" key="4">
    <source>
        <dbReference type="Pfam" id="PF20257"/>
    </source>
</evidence>
<dbReference type="InterPro" id="IPR046469">
    <property type="entry name" value="SAM_HAT_N"/>
</dbReference>
<dbReference type="InterPro" id="IPR023227">
    <property type="entry name" value="SAM_OH_AdoTrfase_C_sf"/>
</dbReference>
<keyword evidence="6" id="KW-1185">Reference proteome</keyword>
<reference evidence="5 6" key="1">
    <citation type="submission" date="2022-04" db="EMBL/GenBank/DDBJ databases">
        <title>Halobacillus sp. isolated from saltern.</title>
        <authorList>
            <person name="Won M."/>
            <person name="Lee C.-M."/>
            <person name="Woen H.-Y."/>
            <person name="Kwon S.-W."/>
        </authorList>
    </citation>
    <scope>NUCLEOTIDE SEQUENCE [LARGE SCALE GENOMIC DNA]</scope>
    <source>
        <strain evidence="5 6">SSBR10-3</strain>
    </source>
</reference>
<comment type="similarity">
    <text evidence="2">Belongs to the SAM hydrolase / SAM-dependent halogenase family.</text>
</comment>
<dbReference type="RefSeq" id="WP_244710540.1">
    <property type="nucleotide sequence ID" value="NZ_CP095073.1"/>
</dbReference>
<dbReference type="SUPFAM" id="SSF101852">
    <property type="entry name" value="Bacterial fluorinating enzyme, C-terminal domain"/>
    <property type="match status" value="1"/>
</dbReference>
<evidence type="ECO:0000313" key="6">
    <source>
        <dbReference type="Proteomes" id="UP000831787"/>
    </source>
</evidence>
<dbReference type="SUPFAM" id="SSF102522">
    <property type="entry name" value="Bacterial fluorinating enzyme, N-terminal domain"/>
    <property type="match status" value="1"/>
</dbReference>
<evidence type="ECO:0000256" key="2">
    <source>
        <dbReference type="ARBA" id="ARBA00024035"/>
    </source>
</evidence>
<sequence>MAKALVMQSDFGISDGAVSAMHGVAHSVEAGLSIFDLTHDIPPFKIWDASYRLWQTMKYWKEGTVFVSVIDPGVGSTRRSLGVKTASGHYIITPDNGSLTHISRTTGIVEAREIDESTNRLPKSGESYTFHGRDIYAYTGARLAAGAISFEQVGPKVDVSSLVELNVKESRIDGSQAEGIIDILDIRFGNLWTNIQREMFKELDISFGDALEVTIRHDGRTVYQNDMTFGRSFADTHMGEPLVYINSLDNLAVAINQGSFANAYGIGTGSNWEITFRKVKD</sequence>
<organism evidence="5 6">
    <name type="scientific">Halobacillus salinarum</name>
    <dbReference type="NCBI Taxonomy" id="2932257"/>
    <lineage>
        <taxon>Bacteria</taxon>
        <taxon>Bacillati</taxon>
        <taxon>Bacillota</taxon>
        <taxon>Bacilli</taxon>
        <taxon>Bacillales</taxon>
        <taxon>Bacillaceae</taxon>
        <taxon>Halobacillus</taxon>
    </lineage>
</organism>
<evidence type="ECO:0000256" key="1">
    <source>
        <dbReference type="ARBA" id="ARBA00022691"/>
    </source>
</evidence>
<dbReference type="PANTHER" id="PTHR35092">
    <property type="entry name" value="CHLORINASE MJ1651"/>
    <property type="match status" value="1"/>
</dbReference>
<dbReference type="InterPro" id="IPR046470">
    <property type="entry name" value="SAM_HAT_C"/>
</dbReference>
<gene>
    <name evidence="5" type="ORF">MUN89_00530</name>
</gene>
<name>A0ABY4EKE6_9BACI</name>
<dbReference type="Proteomes" id="UP000831787">
    <property type="component" value="Chromosome"/>
</dbReference>
<protein>
    <submittedName>
        <fullName evidence="5">S-adenosyl-l-methionine hydroxide adenosyltransferase family protein</fullName>
    </submittedName>
</protein>
<dbReference type="Pfam" id="PF20257">
    <property type="entry name" value="SAM_HAT_C"/>
    <property type="match status" value="1"/>
</dbReference>
<dbReference type="PANTHER" id="PTHR35092:SF1">
    <property type="entry name" value="CHLORINASE MJ1651"/>
    <property type="match status" value="1"/>
</dbReference>
<dbReference type="Pfam" id="PF01887">
    <property type="entry name" value="SAM_HAT_N"/>
    <property type="match status" value="1"/>
</dbReference>
<feature type="domain" description="S-adenosyl-l-methionine hydroxide adenosyltransferase N-terminal" evidence="3">
    <location>
        <begin position="6"/>
        <end position="154"/>
    </location>
</feature>
<dbReference type="PIRSF" id="PIRSF006779">
    <property type="entry name" value="UCP006779"/>
    <property type="match status" value="1"/>
</dbReference>
<accession>A0ABY4EKE6</accession>
<dbReference type="Gene3D" id="3.40.50.10790">
    <property type="entry name" value="S-adenosyl-l-methionine hydroxide adenosyltransferase, N-terminal"/>
    <property type="match status" value="1"/>
</dbReference>